<dbReference type="EMBL" id="LKMD01000103">
    <property type="protein sequence ID" value="PIA96383.1"/>
    <property type="molecule type" value="Genomic_DNA"/>
</dbReference>
<feature type="transmembrane region" description="Helical" evidence="1">
    <location>
        <begin position="621"/>
        <end position="644"/>
    </location>
</feature>
<proteinExistence type="predicted"/>
<evidence type="ECO:0000313" key="3">
    <source>
        <dbReference type="EMBL" id="PIA96383.1"/>
    </source>
</evidence>
<dbReference type="PANTHER" id="PTHR35395:SF1">
    <property type="entry name" value="DUF6536 DOMAIN-CONTAINING PROTEIN"/>
    <property type="match status" value="1"/>
</dbReference>
<name>A0A2G5HVS8_CERBT</name>
<evidence type="ECO:0000259" key="2">
    <source>
        <dbReference type="Pfam" id="PF20163"/>
    </source>
</evidence>
<gene>
    <name evidence="3" type="ORF">CB0940_10070</name>
    <name evidence="4" type="ORF">RHO25_011431</name>
</gene>
<feature type="transmembrane region" description="Helical" evidence="1">
    <location>
        <begin position="38"/>
        <end position="60"/>
    </location>
</feature>
<reference evidence="4 6" key="2">
    <citation type="submission" date="2023-09" db="EMBL/GenBank/DDBJ databases">
        <title>Complete-Gapless Cercospora beticola genome.</title>
        <authorList>
            <person name="Wyatt N.A."/>
            <person name="Spanner R.E."/>
            <person name="Bolton M.D."/>
        </authorList>
    </citation>
    <scope>NUCLEOTIDE SEQUENCE [LARGE SCALE GENOMIC DNA]</scope>
    <source>
        <strain evidence="4">Cb09-40</strain>
    </source>
</reference>
<dbReference type="InterPro" id="IPR046623">
    <property type="entry name" value="DUF6536"/>
</dbReference>
<keyword evidence="1" id="KW-0472">Membrane</keyword>
<evidence type="ECO:0000313" key="5">
    <source>
        <dbReference type="Proteomes" id="UP000230605"/>
    </source>
</evidence>
<dbReference type="OrthoDB" id="3645357at2759"/>
<keyword evidence="1" id="KW-1133">Transmembrane helix</keyword>
<evidence type="ECO:0000313" key="6">
    <source>
        <dbReference type="Proteomes" id="UP001302367"/>
    </source>
</evidence>
<organism evidence="3 5">
    <name type="scientific">Cercospora beticola</name>
    <name type="common">Sugarbeet leaf spot fungus</name>
    <dbReference type="NCBI Taxonomy" id="122368"/>
    <lineage>
        <taxon>Eukaryota</taxon>
        <taxon>Fungi</taxon>
        <taxon>Dikarya</taxon>
        <taxon>Ascomycota</taxon>
        <taxon>Pezizomycotina</taxon>
        <taxon>Dothideomycetes</taxon>
        <taxon>Dothideomycetidae</taxon>
        <taxon>Mycosphaerellales</taxon>
        <taxon>Mycosphaerellaceae</taxon>
        <taxon>Cercospora</taxon>
    </lineage>
</organism>
<evidence type="ECO:0000313" key="4">
    <source>
        <dbReference type="EMBL" id="WPB06771.1"/>
    </source>
</evidence>
<dbReference type="Pfam" id="PF20163">
    <property type="entry name" value="DUF6536"/>
    <property type="match status" value="1"/>
</dbReference>
<feature type="transmembrane region" description="Helical" evidence="1">
    <location>
        <begin position="515"/>
        <end position="538"/>
    </location>
</feature>
<dbReference type="Proteomes" id="UP001302367">
    <property type="component" value="Chromosome 8"/>
</dbReference>
<reference evidence="3 5" key="1">
    <citation type="submission" date="2015-10" db="EMBL/GenBank/DDBJ databases">
        <title>The cercosporin biosynthetic gene cluster was horizontally transferred to several fungal lineages and shown to be expanded in Cercospora beticola based on microsynteny with recipient genomes.</title>
        <authorList>
            <person name="De Jonge R."/>
            <person name="Ebert M.K."/>
            <person name="Suttle J.C."/>
            <person name="Jurick Ii W.M."/>
            <person name="Secor G.A."/>
            <person name="Thomma B.P."/>
            <person name="Van De Peer Y."/>
            <person name="Bolton M.D."/>
        </authorList>
    </citation>
    <scope>NUCLEOTIDE SEQUENCE [LARGE SCALE GENOMIC DNA]</scope>
    <source>
        <strain evidence="3 5">09-40</strain>
    </source>
</reference>
<accession>A0A2G5HVS8</accession>
<dbReference type="AlphaFoldDB" id="A0A2G5HVS8"/>
<evidence type="ECO:0000256" key="1">
    <source>
        <dbReference type="SAM" id="Phobius"/>
    </source>
</evidence>
<dbReference type="EMBL" id="CP134191">
    <property type="protein sequence ID" value="WPB06771.1"/>
    <property type="molecule type" value="Genomic_DNA"/>
</dbReference>
<feature type="transmembrane region" description="Helical" evidence="1">
    <location>
        <begin position="454"/>
        <end position="475"/>
    </location>
</feature>
<feature type="transmembrane region" description="Helical" evidence="1">
    <location>
        <begin position="559"/>
        <end position="583"/>
    </location>
</feature>
<keyword evidence="6" id="KW-1185">Reference proteome</keyword>
<feature type="domain" description="DUF6536" evidence="2">
    <location>
        <begin position="35"/>
        <end position="185"/>
    </location>
</feature>
<protein>
    <recommendedName>
        <fullName evidence="2">DUF6536 domain-containing protein</fullName>
    </recommendedName>
</protein>
<sequence length="833" mass="91941">MAFRKLKRMGSVAHGALLGNDSEVPYQKPRKFPAWKVSVFYGIGVAAFVLATNIVVLAWAKATLPLDNGIAIAYTSSCKTSRSVTVWVDLAINILSTLLLAASNNCAQILSSPTRADIARAHGRMKWLDIGVPSVRNLRIIPVWRSSLWILLFASSIPLHLMYNSSIFSSRQSHNYNAFVVTEDFPNIDISHASGWISGPILQTAKLQRNFSGLVRMSNAECLRSYTQSQFLTDWHNLLIITNAKLPSGNAIANTYSGNWTTTSGAPDWPCAGFKTTIDAFRFEPEQHFLADSFGVSSMFGLVNKTLDSARTELTACDVSNLINNGPSWTLALASHYNVTGRLKAAEVQYCLAEAADRSCSILINTTLVWVVILCNAIKILCMVTTTCIRDFVPLVNIGDAIESFLTQPEQDTARLGPISASDAWKGRPAHRKHVEITRTVRVGRSRANVASRARWTVCIIICIALVVIGLGLVISGSDEKRVWTFATFNPNNLVRFSLELSVTANVILANAPQLAISFAYIFYNNIMTCMVMAGEFAKFAYRRKPLRVSRPKGQQRSTFWLSLPYKYSVPMLSASALLHWLVARSLFFVQIEVRDPHGDPVASAENTGNDDYSAGFTGCAYSPGAALAALALWIAFITTLIFYSVKRLHPGIPVAASCSRALSAASHCPRTDMDAATLPLQYGIFAEEDDGTLYEKVGFSSGSVEPHNRCLPYYQYRSGPQRSKAVTETHLLSRYSGRDEHMGRWIAPSDQSQLLNPQQSARYTSARRELEEDFRQRLGPYGGSSQASSVQIQDEVELMPIYSPLAEGSGQNNAYPLNHFVIVNGQRVFNYR</sequence>
<dbReference type="Proteomes" id="UP000230605">
    <property type="component" value="Chromosome 8"/>
</dbReference>
<keyword evidence="1" id="KW-0812">Transmembrane</keyword>
<dbReference type="PANTHER" id="PTHR35395">
    <property type="entry name" value="DUF6536 DOMAIN-CONTAINING PROTEIN"/>
    <property type="match status" value="1"/>
</dbReference>